<dbReference type="GO" id="GO:0015192">
    <property type="term" value="F:L-phenylalanine transmembrane transporter activity"/>
    <property type="evidence" value="ECO:0007669"/>
    <property type="project" value="TreeGrafter"/>
</dbReference>
<dbReference type="Pfam" id="PF00005">
    <property type="entry name" value="ABC_tran"/>
    <property type="match status" value="1"/>
</dbReference>
<feature type="transmembrane region" description="Helical" evidence="9">
    <location>
        <begin position="282"/>
        <end position="304"/>
    </location>
</feature>
<organism evidence="11 12">
    <name type="scientific">Microvirga mediterraneensis</name>
    <dbReference type="NCBI Taxonomy" id="2754695"/>
    <lineage>
        <taxon>Bacteria</taxon>
        <taxon>Pseudomonadati</taxon>
        <taxon>Pseudomonadota</taxon>
        <taxon>Alphaproteobacteria</taxon>
        <taxon>Hyphomicrobiales</taxon>
        <taxon>Methylobacteriaceae</taxon>
        <taxon>Microvirga</taxon>
    </lineage>
</organism>
<keyword evidence="6 11" id="KW-0067">ATP-binding</keyword>
<dbReference type="SUPFAM" id="SSF52540">
    <property type="entry name" value="P-loop containing nucleoside triphosphate hydrolases"/>
    <property type="match status" value="1"/>
</dbReference>
<dbReference type="CDD" id="cd06581">
    <property type="entry name" value="TM_PBP1_LivM_like"/>
    <property type="match status" value="1"/>
</dbReference>
<evidence type="ECO:0000256" key="7">
    <source>
        <dbReference type="ARBA" id="ARBA00022989"/>
    </source>
</evidence>
<dbReference type="GO" id="GO:1903805">
    <property type="term" value="P:L-valine import across plasma membrane"/>
    <property type="evidence" value="ECO:0007669"/>
    <property type="project" value="TreeGrafter"/>
</dbReference>
<dbReference type="PANTHER" id="PTHR45772">
    <property type="entry name" value="CONSERVED COMPONENT OF ABC TRANSPORTER FOR NATURAL AMINO ACIDS-RELATED"/>
    <property type="match status" value="1"/>
</dbReference>
<feature type="transmembrane region" description="Helical" evidence="9">
    <location>
        <begin position="204"/>
        <end position="221"/>
    </location>
</feature>
<keyword evidence="5" id="KW-0547">Nucleotide-binding</keyword>
<evidence type="ECO:0000256" key="3">
    <source>
        <dbReference type="ARBA" id="ARBA00022475"/>
    </source>
</evidence>
<evidence type="ECO:0000313" key="11">
    <source>
        <dbReference type="EMBL" id="MBA1158834.1"/>
    </source>
</evidence>
<comment type="caution">
    <text evidence="11">The sequence shown here is derived from an EMBL/GenBank/DDBJ whole genome shotgun (WGS) entry which is preliminary data.</text>
</comment>
<dbReference type="InterPro" id="IPR032823">
    <property type="entry name" value="BCA_ABC_TP_C"/>
</dbReference>
<evidence type="ECO:0000256" key="2">
    <source>
        <dbReference type="ARBA" id="ARBA00022448"/>
    </source>
</evidence>
<dbReference type="GO" id="GO:0015808">
    <property type="term" value="P:L-alanine transport"/>
    <property type="evidence" value="ECO:0007669"/>
    <property type="project" value="TreeGrafter"/>
</dbReference>
<protein>
    <submittedName>
        <fullName evidence="11">Branched-chain amino acid ABC transporter ATP-binding protein/permease</fullName>
    </submittedName>
</protein>
<gene>
    <name evidence="11" type="ORF">H0S73_22285</name>
</gene>
<feature type="transmembrane region" description="Helical" evidence="9">
    <location>
        <begin position="81"/>
        <end position="99"/>
    </location>
</feature>
<dbReference type="PANTHER" id="PTHR45772:SF7">
    <property type="entry name" value="AMINO ACID ABC TRANSPORTER ATP-BINDING PROTEIN"/>
    <property type="match status" value="1"/>
</dbReference>
<keyword evidence="3" id="KW-1003">Cell membrane</keyword>
<keyword evidence="7 9" id="KW-1133">Transmembrane helix</keyword>
<dbReference type="FunFam" id="3.40.50.300:FF:000421">
    <property type="entry name" value="Branched-chain amino acid ABC transporter ATP-binding protein"/>
    <property type="match status" value="1"/>
</dbReference>
<dbReference type="InterPro" id="IPR043428">
    <property type="entry name" value="LivM-like"/>
</dbReference>
<dbReference type="EMBL" id="JACDXJ010000001">
    <property type="protein sequence ID" value="MBA1158834.1"/>
    <property type="molecule type" value="Genomic_DNA"/>
</dbReference>
<dbReference type="GO" id="GO:0005524">
    <property type="term" value="F:ATP binding"/>
    <property type="evidence" value="ECO:0007669"/>
    <property type="project" value="UniProtKB-KW"/>
</dbReference>
<keyword evidence="8 9" id="KW-0472">Membrane</keyword>
<proteinExistence type="predicted"/>
<evidence type="ECO:0000313" key="12">
    <source>
        <dbReference type="Proteomes" id="UP000572984"/>
    </source>
</evidence>
<evidence type="ECO:0000256" key="9">
    <source>
        <dbReference type="SAM" id="Phobius"/>
    </source>
</evidence>
<dbReference type="GO" id="GO:0015188">
    <property type="term" value="F:L-isoleucine transmembrane transporter activity"/>
    <property type="evidence" value="ECO:0007669"/>
    <property type="project" value="TreeGrafter"/>
</dbReference>
<name>A0A838BSP3_9HYPH</name>
<keyword evidence="2" id="KW-0813">Transport</keyword>
<dbReference type="AlphaFoldDB" id="A0A838BSP3"/>
<evidence type="ECO:0000256" key="5">
    <source>
        <dbReference type="ARBA" id="ARBA00022741"/>
    </source>
</evidence>
<reference evidence="11 12" key="1">
    <citation type="submission" date="2020-07" db="EMBL/GenBank/DDBJ databases">
        <title>Draft genome and description of Microvirga mediterraneensis Marseille-Q2068 sp. nov.</title>
        <authorList>
            <person name="Boxberger M."/>
        </authorList>
    </citation>
    <scope>NUCLEOTIDE SEQUENCE [LARGE SCALE GENOMIC DNA]</scope>
    <source>
        <strain evidence="11 12">Marseille-Q2068</strain>
    </source>
</reference>
<feature type="domain" description="ABC transporter" evidence="10">
    <location>
        <begin position="342"/>
        <end position="589"/>
    </location>
</feature>
<dbReference type="Proteomes" id="UP000572984">
    <property type="component" value="Unassembled WGS sequence"/>
</dbReference>
<dbReference type="GO" id="GO:0042941">
    <property type="term" value="P:D-alanine transmembrane transport"/>
    <property type="evidence" value="ECO:0007669"/>
    <property type="project" value="TreeGrafter"/>
</dbReference>
<keyword evidence="4 9" id="KW-0812">Transmembrane</keyword>
<dbReference type="Pfam" id="PF12399">
    <property type="entry name" value="BCA_ABC_TP_C"/>
    <property type="match status" value="1"/>
</dbReference>
<evidence type="ECO:0000256" key="4">
    <source>
        <dbReference type="ARBA" id="ARBA00022692"/>
    </source>
</evidence>
<evidence type="ECO:0000256" key="8">
    <source>
        <dbReference type="ARBA" id="ARBA00023136"/>
    </source>
</evidence>
<dbReference type="InterPro" id="IPR001851">
    <property type="entry name" value="ABC_transp_permease"/>
</dbReference>
<dbReference type="GO" id="GO:0005886">
    <property type="term" value="C:plasma membrane"/>
    <property type="evidence" value="ECO:0007669"/>
    <property type="project" value="UniProtKB-SubCell"/>
</dbReference>
<dbReference type="InterPro" id="IPR051120">
    <property type="entry name" value="ABC_AA/LPS_Transport"/>
</dbReference>
<dbReference type="InterPro" id="IPR003593">
    <property type="entry name" value="AAA+_ATPase"/>
</dbReference>
<dbReference type="InterPro" id="IPR027417">
    <property type="entry name" value="P-loop_NTPase"/>
</dbReference>
<dbReference type="GO" id="GO:0016887">
    <property type="term" value="F:ATP hydrolysis activity"/>
    <property type="evidence" value="ECO:0007669"/>
    <property type="project" value="InterPro"/>
</dbReference>
<evidence type="ECO:0000256" key="1">
    <source>
        <dbReference type="ARBA" id="ARBA00004651"/>
    </source>
</evidence>
<dbReference type="InterPro" id="IPR003439">
    <property type="entry name" value="ABC_transporter-like_ATP-bd"/>
</dbReference>
<feature type="transmembrane region" description="Helical" evidence="9">
    <location>
        <begin position="233"/>
        <end position="250"/>
    </location>
</feature>
<evidence type="ECO:0000259" key="10">
    <source>
        <dbReference type="PROSITE" id="PS50893"/>
    </source>
</evidence>
<dbReference type="CDD" id="cd03219">
    <property type="entry name" value="ABC_Mj1267_LivG_branched"/>
    <property type="match status" value="1"/>
</dbReference>
<dbReference type="GO" id="GO:0005304">
    <property type="term" value="F:L-valine transmembrane transporter activity"/>
    <property type="evidence" value="ECO:0007669"/>
    <property type="project" value="TreeGrafter"/>
</dbReference>
<dbReference type="SMART" id="SM00382">
    <property type="entry name" value="AAA"/>
    <property type="match status" value="1"/>
</dbReference>
<feature type="transmembrane region" description="Helical" evidence="9">
    <location>
        <begin position="152"/>
        <end position="170"/>
    </location>
</feature>
<feature type="transmembrane region" description="Helical" evidence="9">
    <location>
        <begin position="58"/>
        <end position="75"/>
    </location>
</feature>
<keyword evidence="12" id="KW-1185">Reference proteome</keyword>
<dbReference type="Pfam" id="PF02653">
    <property type="entry name" value="BPD_transp_2"/>
    <property type="match status" value="1"/>
</dbReference>
<comment type="subcellular location">
    <subcellularLocation>
        <location evidence="1">Cell membrane</location>
        <topology evidence="1">Multi-pass membrane protein</topology>
    </subcellularLocation>
</comment>
<sequence>MRHVIGSIVLVAALAVGASFIENEFYLRTLFMICVYFLCAAGMNVLLGFAGQKSLGQAGLFAAGAYAVALLTTRYEIGPWLSLLLACFVSGVFGILIAVPSLRVKGPSLAMVTLAFGIVIEKVVTEGSEVFGGAMGIYSIQPLNIGGTPFTMVQWVWFGLLLCLVAHLLLRNLLRGRFGRAFLSLQADEVAAGAVGVAVYRYKVLAFVIAAVTCGLAGALVAQQNQYINSDFINFHLSVFILLLVLFGGSGSLYGPLLGSVTLVIIGALVARWSWIEHFVNGALLLFALYAMPKGLAGVFGSLFQKIGLVRAASADAGAMQGMAAPKLPTRAVLQAGAGSLLTADKLNKAFGGVVPARDVSVTLTEGHIHALIGPNGAGKSTFINMLTGIIRPDQGKVTFLGSEITQQSVHGICDQGIARTFQNLRLFKDLSVRENVLLGQHSRMRNGFASSLLGLPKAWREEAQALRKVNAILAFTGLSRYAETPAGSLAYGLQRRVELARALASEPFLLLLDEPAAGLNPQETAELGQLLVRIRNEGITILLIEHHMDLVMSISDHVIVLDYGQKIAEGAPAKIQADPRVMEAYLGTSTEAA</sequence>
<dbReference type="Gene3D" id="3.40.50.300">
    <property type="entry name" value="P-loop containing nucleotide triphosphate hydrolases"/>
    <property type="match status" value="1"/>
</dbReference>
<dbReference type="GO" id="GO:1903806">
    <property type="term" value="P:L-isoleucine import across plasma membrane"/>
    <property type="evidence" value="ECO:0007669"/>
    <property type="project" value="TreeGrafter"/>
</dbReference>
<dbReference type="RefSeq" id="WP_181054182.1">
    <property type="nucleotide sequence ID" value="NZ_JACDXJ010000001.1"/>
</dbReference>
<accession>A0A838BSP3</accession>
<dbReference type="PROSITE" id="PS50893">
    <property type="entry name" value="ABC_TRANSPORTER_2"/>
    <property type="match status" value="1"/>
</dbReference>
<feature type="transmembrane region" description="Helical" evidence="9">
    <location>
        <begin position="30"/>
        <end position="51"/>
    </location>
</feature>
<evidence type="ECO:0000256" key="6">
    <source>
        <dbReference type="ARBA" id="ARBA00022840"/>
    </source>
</evidence>